<dbReference type="RefSeq" id="WP_105930230.1">
    <property type="nucleotide sequence ID" value="NZ_PVNO01000013.1"/>
</dbReference>
<organism evidence="1 2">
    <name type="scientific">Alteromonas gracilis</name>
    <dbReference type="NCBI Taxonomy" id="1479524"/>
    <lineage>
        <taxon>Bacteria</taxon>
        <taxon>Pseudomonadati</taxon>
        <taxon>Pseudomonadota</taxon>
        <taxon>Gammaproteobacteria</taxon>
        <taxon>Alteromonadales</taxon>
        <taxon>Alteromonadaceae</taxon>
        <taxon>Alteromonas/Salinimonas group</taxon>
        <taxon>Alteromonas</taxon>
    </lineage>
</organism>
<reference evidence="2" key="1">
    <citation type="journal article" date="2020" name="Int. J. Syst. Evol. Microbiol.">
        <title>Alteromonas alba sp. nov., a marine bacterium isolated from the seawater of the West Pacific Ocean.</title>
        <authorList>
            <person name="Sun C."/>
            <person name="Wu Y.-H."/>
            <person name="Xamxidin M."/>
            <person name="Cheng H."/>
            <person name="Xu X.-W."/>
        </authorList>
    </citation>
    <scope>NUCLEOTIDE SEQUENCE [LARGE SCALE GENOMIC DNA]</scope>
    <source>
        <strain evidence="2">9a2</strain>
    </source>
</reference>
<sequence>MMQDKKHVADHDRLTDEIVAGLLKKVGLIKSADIKTAMSDLLCYYKQHLSRVENKIKCGFWVQRNAAMNHMFELFSSLKEYAQIEVLAIVDIDEVKSNPQWLIESNWLDVPLLLCCEEDFQQLDALDIVFIQESNFELSFNWPTNVKRIGCQHGIDVKLTKTLNEYGGCLEFDYILSAQPVTCVNKQAFSGYFPRALRQASSDALTVIPFGSIKFDKFYQVYRQCSKKNTAIIYHLSNLALEATWVVDHIAPTVTFLLTHFPEHEIIFRPFPEDFSHPKIASVIESFSNNPRFTFSKSPSYIGDYSRGVAMVCHRQYQSHLYPLVTGQPMLVFKPSGGKSAIETTISSLDELKERLSAIIEGTKEENTPQYHNTVICNPGNSVGYLVENLHFILNGVRLPVWQEYKLDLMESVDKCLEQYQRSYQPFNKLALAAWKKYPEKMDYAITAAESLSRRTEKEFDVNPGLALLYLRKALNVVLNVAERNDANSEKLASWMTRQGTFILGMIEQLCSCLQTSLLETEKVLINQFGKNVARTIPSLYAQKLSVRSCHNGQQLCTASNAVLYGSGELASQFIMQQRVDGTYDIVGVFDSSPSRHGCKFEEYIISQPNELLQLDVPIIICSLAFAEEIYLSLCQLGISTERMYKIF</sequence>
<proteinExistence type="predicted"/>
<gene>
    <name evidence="1" type="ORF">C6Y39_05065</name>
</gene>
<evidence type="ECO:0000313" key="1">
    <source>
        <dbReference type="EMBL" id="PRO69987.1"/>
    </source>
</evidence>
<dbReference type="EMBL" id="PVNO01000013">
    <property type="protein sequence ID" value="PRO69987.1"/>
    <property type="molecule type" value="Genomic_DNA"/>
</dbReference>
<protein>
    <submittedName>
        <fullName evidence="1">Uncharacterized protein</fullName>
    </submittedName>
</protein>
<accession>A0ABX5CSX0</accession>
<name>A0ABX5CSX0_9ALTE</name>
<dbReference type="Gene3D" id="3.40.50.720">
    <property type="entry name" value="NAD(P)-binding Rossmann-like Domain"/>
    <property type="match status" value="1"/>
</dbReference>
<evidence type="ECO:0000313" key="2">
    <source>
        <dbReference type="Proteomes" id="UP000239539"/>
    </source>
</evidence>
<dbReference type="Proteomes" id="UP000239539">
    <property type="component" value="Unassembled WGS sequence"/>
</dbReference>
<keyword evidence="2" id="KW-1185">Reference proteome</keyword>
<comment type="caution">
    <text evidence="1">The sequence shown here is derived from an EMBL/GenBank/DDBJ whole genome shotgun (WGS) entry which is preliminary data.</text>
</comment>